<sequence>MTRRQDVVRAALAAYAVRVQPRAALSLIRTRITTKNTTAAPDWDRGGGTATDCKESPAMTSIPVHARHLLTGQHIVQHPDHPDRAVNYTVVGLPRLQTTALMEVDYCTADGSEGRLVLDPIAPVQVEEDARDAQRLAARAVLELTSGIYRHLPTIWAWKIREGGLKAQLDSNDATTIPDLRQWANALGAPITWSAYDHLPSSAHVEATGTVLGVTVEIWGAVATALAESELAESETTR</sequence>
<protein>
    <submittedName>
        <fullName evidence="1">Uncharacterized protein</fullName>
    </submittedName>
</protein>
<comment type="caution">
    <text evidence="1">The sequence shown here is derived from an EMBL/GenBank/DDBJ whole genome shotgun (WGS) entry which is preliminary data.</text>
</comment>
<reference evidence="1 2" key="1">
    <citation type="submission" date="2018-10" db="EMBL/GenBank/DDBJ databases">
        <title>Isolation from soil.</title>
        <authorList>
            <person name="Hu J."/>
        </authorList>
    </citation>
    <scope>NUCLEOTIDE SEQUENCE [LARGE SCALE GENOMIC DNA]</scope>
    <source>
        <strain evidence="1 2">NEAU-Ht49</strain>
    </source>
</reference>
<dbReference type="RefSeq" id="WP_122192428.1">
    <property type="nucleotide sequence ID" value="NZ_JBHSKC010000016.1"/>
</dbReference>
<dbReference type="OrthoDB" id="9801642at2"/>
<proteinExistence type="predicted"/>
<evidence type="ECO:0000313" key="2">
    <source>
        <dbReference type="Proteomes" id="UP000282674"/>
    </source>
</evidence>
<accession>A0A3M2MJM6</accession>
<name>A0A3M2MJM6_9ACTN</name>
<dbReference type="AlphaFoldDB" id="A0A3M2MJM6"/>
<gene>
    <name evidence="1" type="ORF">EBO15_01365</name>
</gene>
<dbReference type="Proteomes" id="UP000282674">
    <property type="component" value="Unassembled WGS sequence"/>
</dbReference>
<evidence type="ECO:0000313" key="1">
    <source>
        <dbReference type="EMBL" id="RMI47578.1"/>
    </source>
</evidence>
<dbReference type="EMBL" id="RFFG01000002">
    <property type="protein sequence ID" value="RMI47578.1"/>
    <property type="molecule type" value="Genomic_DNA"/>
</dbReference>
<keyword evidence="2" id="KW-1185">Reference proteome</keyword>
<organism evidence="1 2">
    <name type="scientific">Actinomadura harenae</name>
    <dbReference type="NCBI Taxonomy" id="2483351"/>
    <lineage>
        <taxon>Bacteria</taxon>
        <taxon>Bacillati</taxon>
        <taxon>Actinomycetota</taxon>
        <taxon>Actinomycetes</taxon>
        <taxon>Streptosporangiales</taxon>
        <taxon>Thermomonosporaceae</taxon>
        <taxon>Actinomadura</taxon>
    </lineage>
</organism>